<evidence type="ECO:0000256" key="2">
    <source>
        <dbReference type="ARBA" id="ARBA00022729"/>
    </source>
</evidence>
<comment type="caution">
    <text evidence="5">The sequence shown here is derived from an EMBL/GenBank/DDBJ whole genome shotgun (WGS) entry which is preliminary data.</text>
</comment>
<feature type="binding site" evidence="3">
    <location>
        <position position="215"/>
    </location>
    <ligand>
        <name>Fe cation</name>
        <dbReference type="ChEBI" id="CHEBI:24875"/>
    </ligand>
</feature>
<proteinExistence type="inferred from homology"/>
<dbReference type="PIRSF" id="PIRSF002825">
    <property type="entry name" value="CfbpA"/>
    <property type="match status" value="1"/>
</dbReference>
<dbReference type="PANTHER" id="PTHR30006:SF15">
    <property type="entry name" value="IRON-UTILIZATION PERIPLASMIC PROTEIN"/>
    <property type="match status" value="1"/>
</dbReference>
<dbReference type="AlphaFoldDB" id="A0A917DAC1"/>
<dbReference type="RefSeq" id="WP_188850494.1">
    <property type="nucleotide sequence ID" value="NZ_BMJJ01000004.1"/>
</dbReference>
<evidence type="ECO:0000313" key="5">
    <source>
        <dbReference type="EMBL" id="GGD17441.1"/>
    </source>
</evidence>
<dbReference type="SUPFAM" id="SSF53850">
    <property type="entry name" value="Periplasmic binding protein-like II"/>
    <property type="match status" value="1"/>
</dbReference>
<keyword evidence="3" id="KW-0408">Iron</keyword>
<dbReference type="EMBL" id="BMJJ01000004">
    <property type="protein sequence ID" value="GGD17441.1"/>
    <property type="molecule type" value="Genomic_DNA"/>
</dbReference>
<evidence type="ECO:0000256" key="4">
    <source>
        <dbReference type="SAM" id="SignalP"/>
    </source>
</evidence>
<keyword evidence="2 4" id="KW-0732">Signal</keyword>
<reference evidence="5" key="1">
    <citation type="journal article" date="2014" name="Int. J. Syst. Evol. Microbiol.">
        <title>Complete genome sequence of Corynebacterium casei LMG S-19264T (=DSM 44701T), isolated from a smear-ripened cheese.</title>
        <authorList>
            <consortium name="US DOE Joint Genome Institute (JGI-PGF)"/>
            <person name="Walter F."/>
            <person name="Albersmeier A."/>
            <person name="Kalinowski J."/>
            <person name="Ruckert C."/>
        </authorList>
    </citation>
    <scope>NUCLEOTIDE SEQUENCE</scope>
    <source>
        <strain evidence="5">CGMCC 1.15493</strain>
    </source>
</reference>
<dbReference type="InterPro" id="IPR026045">
    <property type="entry name" value="Ferric-bd"/>
</dbReference>
<accession>A0A917DAC1</accession>
<comment type="similarity">
    <text evidence="1">Belongs to the bacterial solute-binding protein 1 family.</text>
</comment>
<sequence length="329" mass="35062">MKLLLAAMAIAATSLMPFAASAAEITVYSGRGESFTAPMFKLFEEQTGIKVNARYGSTAELSALLREEGDKSPADLFLAQDAASLVSNEAIFAPLPSELSANVLPGFKPESDKWIGTSGRARTMVYSVERVTEAEFPKSVYDLTAPEWKGKVGFAPGNASFQAFLTAVRVVDGEEKAKQFVEGLVANEAKTYKNNTDQLQAIADGEVDVALVNNYYLTRFKLRDAKFPVAQTFFEKGDIGNLMFTSGAGVPAASDNQEAAHKLIGFLLSPAAQQYFSASIGEYPVTGGVIPNDTLGAVADPAAFAPKVEIEALADTDGTKKMLTELGLI</sequence>
<dbReference type="CDD" id="cd13543">
    <property type="entry name" value="PBP2_Fbp"/>
    <property type="match status" value="1"/>
</dbReference>
<feature type="binding site" evidence="3">
    <location>
        <position position="216"/>
    </location>
    <ligand>
        <name>Fe cation</name>
        <dbReference type="ChEBI" id="CHEBI:24875"/>
    </ligand>
</feature>
<dbReference type="Pfam" id="PF13343">
    <property type="entry name" value="SBP_bac_6"/>
    <property type="match status" value="1"/>
</dbReference>
<feature type="signal peptide" evidence="4">
    <location>
        <begin position="1"/>
        <end position="22"/>
    </location>
</feature>
<dbReference type="Gene3D" id="3.40.190.10">
    <property type="entry name" value="Periplasmic binding protein-like II"/>
    <property type="match status" value="2"/>
</dbReference>
<name>A0A917DAC1_9HYPH</name>
<reference evidence="5" key="2">
    <citation type="submission" date="2020-09" db="EMBL/GenBank/DDBJ databases">
        <authorList>
            <person name="Sun Q."/>
            <person name="Zhou Y."/>
        </authorList>
    </citation>
    <scope>NUCLEOTIDE SEQUENCE</scope>
    <source>
        <strain evidence="5">CGMCC 1.15493</strain>
    </source>
</reference>
<dbReference type="Proteomes" id="UP000613160">
    <property type="component" value="Unassembled WGS sequence"/>
</dbReference>
<dbReference type="GO" id="GO:0046872">
    <property type="term" value="F:metal ion binding"/>
    <property type="evidence" value="ECO:0007669"/>
    <property type="project" value="UniProtKB-KW"/>
</dbReference>
<keyword evidence="6" id="KW-1185">Reference proteome</keyword>
<feature type="chain" id="PRO_5037310951" evidence="4">
    <location>
        <begin position="23"/>
        <end position="329"/>
    </location>
</feature>
<evidence type="ECO:0000256" key="3">
    <source>
        <dbReference type="PIRSR" id="PIRSR002825-1"/>
    </source>
</evidence>
<protein>
    <submittedName>
        <fullName evidence="5">Iron ABC transporter substrate-binding protein</fullName>
    </submittedName>
</protein>
<evidence type="ECO:0000313" key="6">
    <source>
        <dbReference type="Proteomes" id="UP000613160"/>
    </source>
</evidence>
<evidence type="ECO:0000256" key="1">
    <source>
        <dbReference type="ARBA" id="ARBA00008520"/>
    </source>
</evidence>
<dbReference type="PANTHER" id="PTHR30006">
    <property type="entry name" value="THIAMINE-BINDING PERIPLASMIC PROTEIN-RELATED"/>
    <property type="match status" value="1"/>
</dbReference>
<dbReference type="GO" id="GO:0030288">
    <property type="term" value="C:outer membrane-bounded periplasmic space"/>
    <property type="evidence" value="ECO:0007669"/>
    <property type="project" value="TreeGrafter"/>
</dbReference>
<organism evidence="5 6">
    <name type="scientific">Aureimonas glaciei</name>
    <dbReference type="NCBI Taxonomy" id="1776957"/>
    <lineage>
        <taxon>Bacteria</taxon>
        <taxon>Pseudomonadati</taxon>
        <taxon>Pseudomonadota</taxon>
        <taxon>Alphaproteobacteria</taxon>
        <taxon>Hyphomicrobiales</taxon>
        <taxon>Aurantimonadaceae</taxon>
        <taxon>Aureimonas</taxon>
    </lineage>
</organism>
<gene>
    <name evidence="5" type="ORF">GCM10011335_20410</name>
</gene>
<keyword evidence="3" id="KW-0479">Metal-binding</keyword>